<dbReference type="InParanoid" id="A0A1B1YSM0"/>
<proteinExistence type="predicted"/>
<evidence type="ECO:0000256" key="1">
    <source>
        <dbReference type="SAM" id="MobiDB-lite"/>
    </source>
</evidence>
<dbReference type="KEGG" id="gbi:PG2T_05175"/>
<gene>
    <name evidence="2" type="ORF">PG2T_05175</name>
</gene>
<dbReference type="EMBL" id="CP014671">
    <property type="protein sequence ID" value="ANX03643.1"/>
    <property type="molecule type" value="Genomic_DNA"/>
</dbReference>
<reference evidence="3" key="1">
    <citation type="submission" date="2016-03" db="EMBL/GenBank/DDBJ databases">
        <title>Complete genome sequence of Solimmundus cernigliae, representing a novel lineage of polycyclic aromatic hydrocarbon degraders within the Gammaproteobacteria.</title>
        <authorList>
            <person name="Singleton D.R."/>
            <person name="Dickey A.N."/>
            <person name="Scholl E.H."/>
            <person name="Wright F.A."/>
            <person name="Aitken M.D."/>
        </authorList>
    </citation>
    <scope>NUCLEOTIDE SEQUENCE [LARGE SCALE GENOMIC DNA]</scope>
    <source>
        <strain evidence="3">TR3.2</strain>
    </source>
</reference>
<dbReference type="OrthoDB" id="7060208at2"/>
<dbReference type="STRING" id="1810504.PG2T_05175"/>
<feature type="region of interest" description="Disordered" evidence="1">
    <location>
        <begin position="169"/>
        <end position="188"/>
    </location>
</feature>
<sequence length="379" mass="41861">MGTLERFNFDASHRKYSEQDVRRAARNMLIDGCQMKAGDEVLILNENGITEPAASDVIEDEARKLGGRVHVMWTDTVKGPEDMPPSVVKAFESPDVTIFNHMIAGVLRMVPFNGRGMKMLNFLQTWDQLGSPFGQVPYNVWLEVLKNLGPRLGSAKGWRITCPLGSDLSGPIPQPGQSPKPARTDAKATGDGFTLRTFPLGVCQVFDSMQASGRLAVRWLTPSGVHVFEPNGIALPSPVMIQIDKGRITGFDGESQAVAQLRAYMEKCGSEMGKEPYIVNSWHAGINPRCAVTAGPEQGLDQWMYMVHANPRIVHFHTIGPVQPGEMSIPVVDPTIEFDGEKLWDAGRLVFLDRPDLRDKVRAFGDPDFAFHHELEIGV</sequence>
<dbReference type="RefSeq" id="WP_068803184.1">
    <property type="nucleotide sequence ID" value="NZ_CP014671.1"/>
</dbReference>
<accession>A0A1B1YSM0</accession>
<organism evidence="2 3">
    <name type="scientific">Immundisolibacter cernigliae</name>
    <dbReference type="NCBI Taxonomy" id="1810504"/>
    <lineage>
        <taxon>Bacteria</taxon>
        <taxon>Pseudomonadati</taxon>
        <taxon>Pseudomonadota</taxon>
        <taxon>Gammaproteobacteria</taxon>
        <taxon>Immundisolibacterales</taxon>
        <taxon>Immundisolibacteraceae</taxon>
        <taxon>Immundisolibacter</taxon>
    </lineage>
</organism>
<dbReference type="Proteomes" id="UP000092952">
    <property type="component" value="Chromosome"/>
</dbReference>
<name>A0A1B1YSM0_9GAMM</name>
<dbReference type="AlphaFoldDB" id="A0A1B1YSM0"/>
<evidence type="ECO:0000313" key="2">
    <source>
        <dbReference type="EMBL" id="ANX03643.1"/>
    </source>
</evidence>
<evidence type="ECO:0000313" key="3">
    <source>
        <dbReference type="Proteomes" id="UP000092952"/>
    </source>
</evidence>
<keyword evidence="3" id="KW-1185">Reference proteome</keyword>
<protein>
    <submittedName>
        <fullName evidence="2">Uncharacterized protein</fullName>
    </submittedName>
</protein>